<dbReference type="SUPFAM" id="SSF54862">
    <property type="entry name" value="4Fe-4S ferredoxins"/>
    <property type="match status" value="1"/>
</dbReference>
<protein>
    <recommendedName>
        <fullName evidence="4">4Fe-4S ferredoxin-type domain-containing protein</fullName>
    </recommendedName>
</protein>
<keyword evidence="1" id="KW-0479">Metal-binding</keyword>
<sequence>MHPAIREALQEQRFFKLICGASYRNTEFIATLARIFAEAGAHVIDVGARPELVHAARAGIAAAKVPVPGLPLIMVSVGINQDLHFLRVEKDFQRCDSRGLCVNACPHEVFVESEIRLENCLGCDHCVIACPSDALSLVPREPLAEVGALLAQCLEAGATALEVHTGDGGRAELQTLLDSLAPFRAAFELLAFSMGAHGQSAAEIAQLAQDIEKAVGSEMLIQADGKPISGRKGEKSTLPCLELAEYLRAAGLKSFIQVSGGTNDLTGRMARERQSAIQGIGMGSFARKYLDLSPSEPLSEALYHEKLERAKALVRSVVAS</sequence>
<reference evidence="5 6" key="1">
    <citation type="submission" date="2017-09" db="EMBL/GenBank/DDBJ databases">
        <title>Depth-based differentiation of microbial function through sediment-hosted aquifers and enrichment of novel symbionts in the deep terrestrial subsurface.</title>
        <authorList>
            <person name="Probst A.J."/>
            <person name="Ladd B."/>
            <person name="Jarett J.K."/>
            <person name="Geller-Mcgrath D.E."/>
            <person name="Sieber C.M."/>
            <person name="Emerson J.B."/>
            <person name="Anantharaman K."/>
            <person name="Thomas B.C."/>
            <person name="Malmstrom R."/>
            <person name="Stieglmeier M."/>
            <person name="Klingl A."/>
            <person name="Woyke T."/>
            <person name="Ryan C.M."/>
            <person name="Banfield J.F."/>
        </authorList>
    </citation>
    <scope>NUCLEOTIDE SEQUENCE [LARGE SCALE GENOMIC DNA]</scope>
    <source>
        <strain evidence="5">CG17_big_fil_post_rev_8_21_14_2_50_48_46</strain>
    </source>
</reference>
<dbReference type="InterPro" id="IPR017900">
    <property type="entry name" value="4Fe4S_Fe_S_CS"/>
</dbReference>
<name>A0A2M7G483_9BACT</name>
<dbReference type="GO" id="GO:0046872">
    <property type="term" value="F:metal ion binding"/>
    <property type="evidence" value="ECO:0007669"/>
    <property type="project" value="UniProtKB-KW"/>
</dbReference>
<accession>A0A2M7G483</accession>
<evidence type="ECO:0000256" key="1">
    <source>
        <dbReference type="ARBA" id="ARBA00022723"/>
    </source>
</evidence>
<evidence type="ECO:0000313" key="6">
    <source>
        <dbReference type="Proteomes" id="UP000231019"/>
    </source>
</evidence>
<comment type="caution">
    <text evidence="5">The sequence shown here is derived from an EMBL/GenBank/DDBJ whole genome shotgun (WGS) entry which is preliminary data.</text>
</comment>
<keyword evidence="3" id="KW-0411">Iron-sulfur</keyword>
<dbReference type="Proteomes" id="UP000231019">
    <property type="component" value="Unassembled WGS sequence"/>
</dbReference>
<evidence type="ECO:0000313" key="5">
    <source>
        <dbReference type="EMBL" id="PIW16679.1"/>
    </source>
</evidence>
<evidence type="ECO:0000256" key="2">
    <source>
        <dbReference type="ARBA" id="ARBA00023004"/>
    </source>
</evidence>
<dbReference type="PROSITE" id="PS51379">
    <property type="entry name" value="4FE4S_FER_2"/>
    <property type="match status" value="1"/>
</dbReference>
<proteinExistence type="predicted"/>
<dbReference type="AlphaFoldDB" id="A0A2M7G483"/>
<dbReference type="InterPro" id="IPR017896">
    <property type="entry name" value="4Fe4S_Fe-S-bd"/>
</dbReference>
<dbReference type="Gene3D" id="3.30.70.20">
    <property type="match status" value="1"/>
</dbReference>
<feature type="domain" description="4Fe-4S ferredoxin-type" evidence="4">
    <location>
        <begin position="111"/>
        <end position="140"/>
    </location>
</feature>
<evidence type="ECO:0000256" key="3">
    <source>
        <dbReference type="ARBA" id="ARBA00023014"/>
    </source>
</evidence>
<organism evidence="5 6">
    <name type="scientific">bacterium (Candidatus Blackallbacteria) CG17_big_fil_post_rev_8_21_14_2_50_48_46</name>
    <dbReference type="NCBI Taxonomy" id="2014261"/>
    <lineage>
        <taxon>Bacteria</taxon>
        <taxon>Candidatus Blackallbacteria</taxon>
    </lineage>
</organism>
<dbReference type="PROSITE" id="PS00198">
    <property type="entry name" value="4FE4S_FER_1"/>
    <property type="match status" value="1"/>
</dbReference>
<dbReference type="Pfam" id="PF12617">
    <property type="entry name" value="LdpA_C"/>
    <property type="match status" value="1"/>
</dbReference>
<evidence type="ECO:0000259" key="4">
    <source>
        <dbReference type="PROSITE" id="PS51379"/>
    </source>
</evidence>
<dbReference type="InterPro" id="IPR021039">
    <property type="entry name" value="Fe-S-bd_prot_LdpA_C"/>
</dbReference>
<dbReference type="GO" id="GO:0051536">
    <property type="term" value="F:iron-sulfur cluster binding"/>
    <property type="evidence" value="ECO:0007669"/>
    <property type="project" value="UniProtKB-KW"/>
</dbReference>
<gene>
    <name evidence="5" type="ORF">COW36_13010</name>
</gene>
<dbReference type="EMBL" id="PFFQ01000037">
    <property type="protein sequence ID" value="PIW16679.1"/>
    <property type="molecule type" value="Genomic_DNA"/>
</dbReference>
<keyword evidence="2" id="KW-0408">Iron</keyword>